<dbReference type="EMBL" id="JNSL01000148">
    <property type="protein sequence ID" value="KGA14433.1"/>
    <property type="molecule type" value="Genomic_DNA"/>
</dbReference>
<organism evidence="5">
    <name type="scientific">freshwater metagenome</name>
    <dbReference type="NCBI Taxonomy" id="449393"/>
    <lineage>
        <taxon>unclassified sequences</taxon>
        <taxon>metagenomes</taxon>
        <taxon>ecological metagenomes</taxon>
    </lineage>
</organism>
<gene>
    <name evidence="5" type="ORF">GM51_17305</name>
</gene>
<dbReference type="SMART" id="SM00927">
    <property type="entry name" value="MutH"/>
    <property type="match status" value="1"/>
</dbReference>
<accession>A0A094S933</accession>
<dbReference type="InterPro" id="IPR037057">
    <property type="entry name" value="DNA_rep_MutH/T2_RE_sf"/>
</dbReference>
<name>A0A094S933_9ZZZZ</name>
<comment type="caution">
    <text evidence="5">The sequence shown here is derived from an EMBL/GenBank/DDBJ whole genome shotgun (WGS) entry which is preliminary data.</text>
</comment>
<dbReference type="GO" id="GO:0004519">
    <property type="term" value="F:endonuclease activity"/>
    <property type="evidence" value="ECO:0007669"/>
    <property type="project" value="UniProtKB-KW"/>
</dbReference>
<dbReference type="InterPro" id="IPR011335">
    <property type="entry name" value="Restrct_endonuc-II-like"/>
</dbReference>
<evidence type="ECO:0000256" key="3">
    <source>
        <dbReference type="ARBA" id="ARBA00022801"/>
    </source>
</evidence>
<dbReference type="Gene3D" id="3.40.600.10">
    <property type="entry name" value="DNA mismatch repair MutH/Restriction endonuclease, type II"/>
    <property type="match status" value="1"/>
</dbReference>
<dbReference type="GO" id="GO:0016787">
    <property type="term" value="F:hydrolase activity"/>
    <property type="evidence" value="ECO:0007669"/>
    <property type="project" value="UniProtKB-KW"/>
</dbReference>
<dbReference type="SUPFAM" id="SSF52980">
    <property type="entry name" value="Restriction endonuclease-like"/>
    <property type="match status" value="1"/>
</dbReference>
<keyword evidence="2" id="KW-0255">Endonuclease</keyword>
<dbReference type="AlphaFoldDB" id="A0A094S933"/>
<evidence type="ECO:0000256" key="1">
    <source>
        <dbReference type="ARBA" id="ARBA00022722"/>
    </source>
</evidence>
<dbReference type="Pfam" id="PF02976">
    <property type="entry name" value="MutH"/>
    <property type="match status" value="1"/>
</dbReference>
<dbReference type="InterPro" id="IPR011337">
    <property type="entry name" value="DNA_rep_MutH/RE_typeII_Sau3AI"/>
</dbReference>
<protein>
    <recommendedName>
        <fullName evidence="4">DNA mismatch repair MutH/Type II restriction enzyme Sau3AI domain-containing protein</fullName>
    </recommendedName>
</protein>
<evidence type="ECO:0000313" key="5">
    <source>
        <dbReference type="EMBL" id="KGA14433.1"/>
    </source>
</evidence>
<dbReference type="GO" id="GO:0003677">
    <property type="term" value="F:DNA binding"/>
    <property type="evidence" value="ECO:0007669"/>
    <property type="project" value="InterPro"/>
</dbReference>
<evidence type="ECO:0000256" key="2">
    <source>
        <dbReference type="ARBA" id="ARBA00022759"/>
    </source>
</evidence>
<feature type="domain" description="DNA mismatch repair MutH/Type II restriction enzyme Sau3AI" evidence="4">
    <location>
        <begin position="85"/>
        <end position="195"/>
    </location>
</feature>
<reference evidence="5" key="1">
    <citation type="submission" date="2014-06" db="EMBL/GenBank/DDBJ databases">
        <title>Key roles for freshwater Actinobacteria revealed by deep metagenomic sequencing.</title>
        <authorList>
            <person name="Ghai R."/>
            <person name="Mizuno C.M."/>
            <person name="Picazo A."/>
            <person name="Camacho A."/>
            <person name="Rodriguez-Valera F."/>
        </authorList>
    </citation>
    <scope>NUCLEOTIDE SEQUENCE</scope>
</reference>
<evidence type="ECO:0000259" key="4">
    <source>
        <dbReference type="SMART" id="SM00927"/>
    </source>
</evidence>
<proteinExistence type="predicted"/>
<keyword evidence="1" id="KW-0540">Nuclease</keyword>
<keyword evidence="3" id="KW-0378">Hydrolase</keyword>
<sequence length="299" mass="33473">MPDLIYDTGVDESAPESILNRAKMLKSAGSLRAFLGQLSADDRRKLTPYIERYKDAAMKRKGPKTPEVKKQAKGAIGNLVEMICFGRTHNNKSEADFPKCEVELKVTGLREHDDEAKERVSLSMISKKLIHGTDEYSKEMTTLDAYNNFGPIKSASSVLFVVYKYANGKNYLDAEIKGVFNWKPKGKQKRDMQDDFIIIRRMCDHGFAHCLGEGLGEYMGAATKSGGDEEGFENPAPVQNLAALMHAVENDLNDNKARLETFKTKLKAKLKKGGKIKRRCYSLKRTSVTEIIAKHLSCP</sequence>